<dbReference type="Pfam" id="PF04085">
    <property type="entry name" value="MreC"/>
    <property type="match status" value="1"/>
</dbReference>
<dbReference type="PANTHER" id="PTHR34138:SF1">
    <property type="entry name" value="CELL SHAPE-DETERMINING PROTEIN MREC"/>
    <property type="match status" value="1"/>
</dbReference>
<dbReference type="InterPro" id="IPR055342">
    <property type="entry name" value="MreC_beta-barrel_core"/>
</dbReference>
<dbReference type="GO" id="GO:0008360">
    <property type="term" value="P:regulation of cell shape"/>
    <property type="evidence" value="ECO:0007669"/>
    <property type="project" value="InterPro"/>
</dbReference>
<dbReference type="InterPro" id="IPR042175">
    <property type="entry name" value="Cell/Rod_MreC_2"/>
</dbReference>
<feature type="domain" description="Rod shape-determining protein MreC beta-barrel core" evidence="1">
    <location>
        <begin position="2"/>
        <end position="54"/>
    </location>
</feature>
<proteinExistence type="predicted"/>
<dbReference type="GO" id="GO:0005886">
    <property type="term" value="C:plasma membrane"/>
    <property type="evidence" value="ECO:0007669"/>
    <property type="project" value="TreeGrafter"/>
</dbReference>
<dbReference type="AlphaFoldDB" id="A0A382ML70"/>
<organism evidence="2">
    <name type="scientific">marine metagenome</name>
    <dbReference type="NCBI Taxonomy" id="408172"/>
    <lineage>
        <taxon>unclassified sequences</taxon>
        <taxon>metagenomes</taxon>
        <taxon>ecological metagenomes</taxon>
    </lineage>
</organism>
<reference evidence="2" key="1">
    <citation type="submission" date="2018-05" db="EMBL/GenBank/DDBJ databases">
        <authorList>
            <person name="Lanie J.A."/>
            <person name="Ng W.-L."/>
            <person name="Kazmierczak K.M."/>
            <person name="Andrzejewski T.M."/>
            <person name="Davidsen T.M."/>
            <person name="Wayne K.J."/>
            <person name="Tettelin H."/>
            <person name="Glass J.I."/>
            <person name="Rusch D."/>
            <person name="Podicherti R."/>
            <person name="Tsui H.-C.T."/>
            <person name="Winkler M.E."/>
        </authorList>
    </citation>
    <scope>NUCLEOTIDE SEQUENCE</scope>
</reference>
<dbReference type="PANTHER" id="PTHR34138">
    <property type="entry name" value="CELL SHAPE-DETERMINING PROTEIN MREC"/>
    <property type="match status" value="1"/>
</dbReference>
<name>A0A382ML70_9ZZZZ</name>
<gene>
    <name evidence="2" type="ORF">METZ01_LOCUS302587</name>
</gene>
<protein>
    <recommendedName>
        <fullName evidence="1">Rod shape-determining protein MreC beta-barrel core domain-containing protein</fullName>
    </recommendedName>
</protein>
<sequence>MGDIFVTSGIGNSYPEGYLVGRVTQINNLLNDSFLSITLQPLQNMNKLELVLVVSENND</sequence>
<dbReference type="InterPro" id="IPR007221">
    <property type="entry name" value="MreC"/>
</dbReference>
<evidence type="ECO:0000313" key="2">
    <source>
        <dbReference type="EMBL" id="SVC49733.1"/>
    </source>
</evidence>
<accession>A0A382ML70</accession>
<evidence type="ECO:0000259" key="1">
    <source>
        <dbReference type="Pfam" id="PF04085"/>
    </source>
</evidence>
<dbReference type="Gene3D" id="2.40.10.350">
    <property type="entry name" value="Rod shape-determining protein MreC, domain 2"/>
    <property type="match status" value="1"/>
</dbReference>
<dbReference type="EMBL" id="UINC01094473">
    <property type="protein sequence ID" value="SVC49733.1"/>
    <property type="molecule type" value="Genomic_DNA"/>
</dbReference>